<dbReference type="AlphaFoldDB" id="A0A6A4WAK0"/>
<dbReference type="Gene3D" id="3.50.50.60">
    <property type="entry name" value="FAD/NAD(P)-binding domain"/>
    <property type="match status" value="1"/>
</dbReference>
<protein>
    <submittedName>
        <fullName evidence="5">Apoptosis-inducing factor 3</fullName>
    </submittedName>
</protein>
<keyword evidence="3" id="KW-0274">FAD</keyword>
<name>A0A6A4WAK0_AMPAM</name>
<keyword evidence="4" id="KW-0560">Oxidoreductase</keyword>
<comment type="caution">
    <text evidence="5">The sequence shown here is derived from an EMBL/GenBank/DDBJ whole genome shotgun (WGS) entry which is preliminary data.</text>
</comment>
<evidence type="ECO:0000256" key="4">
    <source>
        <dbReference type="ARBA" id="ARBA00023002"/>
    </source>
</evidence>
<dbReference type="SUPFAM" id="SSF51905">
    <property type="entry name" value="FAD/NAD(P)-binding domain"/>
    <property type="match status" value="1"/>
</dbReference>
<dbReference type="OrthoDB" id="432169at2759"/>
<evidence type="ECO:0000256" key="2">
    <source>
        <dbReference type="ARBA" id="ARBA00022630"/>
    </source>
</evidence>
<dbReference type="Proteomes" id="UP000440578">
    <property type="component" value="Unassembled WGS sequence"/>
</dbReference>
<dbReference type="EMBL" id="VIIS01000996">
    <property type="protein sequence ID" value="KAF0302973.1"/>
    <property type="molecule type" value="Genomic_DNA"/>
</dbReference>
<proteinExistence type="predicted"/>
<keyword evidence="2" id="KW-0285">Flavoprotein</keyword>
<dbReference type="InterPro" id="IPR050446">
    <property type="entry name" value="FAD-oxidoreductase/Apoptosis"/>
</dbReference>
<accession>A0A6A4WAK0</accession>
<reference evidence="5 6" key="1">
    <citation type="submission" date="2019-07" db="EMBL/GenBank/DDBJ databases">
        <title>Draft genome assembly of a fouling barnacle, Amphibalanus amphitrite (Darwin, 1854): The first reference genome for Thecostraca.</title>
        <authorList>
            <person name="Kim W."/>
        </authorList>
    </citation>
    <scope>NUCLEOTIDE SEQUENCE [LARGE SCALE GENOMIC DNA]</scope>
    <source>
        <strain evidence="5">SNU_AA5</strain>
        <tissue evidence="5">Soma without cirri and trophi</tissue>
    </source>
</reference>
<evidence type="ECO:0000256" key="1">
    <source>
        <dbReference type="ARBA" id="ARBA00001974"/>
    </source>
</evidence>
<dbReference type="PANTHER" id="PTHR43557">
    <property type="entry name" value="APOPTOSIS-INDUCING FACTOR 1"/>
    <property type="match status" value="1"/>
</dbReference>
<dbReference type="GO" id="GO:0005737">
    <property type="term" value="C:cytoplasm"/>
    <property type="evidence" value="ECO:0007669"/>
    <property type="project" value="TreeGrafter"/>
</dbReference>
<dbReference type="InterPro" id="IPR036188">
    <property type="entry name" value="FAD/NAD-bd_sf"/>
</dbReference>
<dbReference type="GO" id="GO:0016651">
    <property type="term" value="F:oxidoreductase activity, acting on NAD(P)H"/>
    <property type="evidence" value="ECO:0007669"/>
    <property type="project" value="TreeGrafter"/>
</dbReference>
<gene>
    <name evidence="5" type="primary">Aifm3</name>
    <name evidence="5" type="ORF">FJT64_025025</name>
</gene>
<keyword evidence="6" id="KW-1185">Reference proteome</keyword>
<evidence type="ECO:0000256" key="3">
    <source>
        <dbReference type="ARBA" id="ARBA00022827"/>
    </source>
</evidence>
<evidence type="ECO:0000313" key="5">
    <source>
        <dbReference type="EMBL" id="KAF0302973.1"/>
    </source>
</evidence>
<organism evidence="5 6">
    <name type="scientific">Amphibalanus amphitrite</name>
    <name type="common">Striped barnacle</name>
    <name type="synonym">Balanus amphitrite</name>
    <dbReference type="NCBI Taxonomy" id="1232801"/>
    <lineage>
        <taxon>Eukaryota</taxon>
        <taxon>Metazoa</taxon>
        <taxon>Ecdysozoa</taxon>
        <taxon>Arthropoda</taxon>
        <taxon>Crustacea</taxon>
        <taxon>Multicrustacea</taxon>
        <taxon>Cirripedia</taxon>
        <taxon>Thoracica</taxon>
        <taxon>Thoracicalcarea</taxon>
        <taxon>Balanomorpha</taxon>
        <taxon>Balanoidea</taxon>
        <taxon>Balanidae</taxon>
        <taxon>Amphibalaninae</taxon>
        <taxon>Amphibalanus</taxon>
    </lineage>
</organism>
<evidence type="ECO:0000313" key="6">
    <source>
        <dbReference type="Proteomes" id="UP000440578"/>
    </source>
</evidence>
<dbReference type="PANTHER" id="PTHR43557:SF2">
    <property type="entry name" value="RIESKE DOMAIN-CONTAINING PROTEIN-RELATED"/>
    <property type="match status" value="1"/>
</dbReference>
<comment type="cofactor">
    <cofactor evidence="1">
        <name>FAD</name>
        <dbReference type="ChEBI" id="CHEBI:57692"/>
    </cofactor>
</comment>
<sequence>MTWASAAVSRSRSLKRKASTHLRSSVDSILAAGDIASFPLSLAEGRRVAIGHWQLAHYLGSVAGRNAAGTQTEVNTVPFFWTMQYGKSVRYTGYCPSFDDIIY</sequence>